<dbReference type="InterPro" id="IPR012675">
    <property type="entry name" value="Beta-grasp_dom_sf"/>
</dbReference>
<protein>
    <recommendedName>
        <fullName evidence="3">Ferredoxin</fullName>
    </recommendedName>
</protein>
<proteinExistence type="predicted"/>
<evidence type="ECO:0008006" key="3">
    <source>
        <dbReference type="Google" id="ProtNLM"/>
    </source>
</evidence>
<dbReference type="eggNOG" id="arCOG02987">
    <property type="taxonomic scope" value="Archaea"/>
</dbReference>
<dbReference type="Proteomes" id="UP000030710">
    <property type="component" value="Unassembled WGS sequence"/>
</dbReference>
<gene>
    <name evidence="1" type="ORF">J07HQW2_03079</name>
</gene>
<dbReference type="RefSeq" id="WP_021056062.1">
    <property type="nucleotide sequence ID" value="NZ_KE356561.1"/>
</dbReference>
<sequence length="110" mass="11805">MRNKSIDGGHAPNVPEVTYRGVSVKCEPGETLRAVLLNDAMPPHSRVTGALNCRGNSTFGACTARVVGGPIGQRATKEQTRLAVSIQDDADNIQLACRYRVTDDVVIERA</sequence>
<dbReference type="STRING" id="1238425.J07HQW2_03079"/>
<dbReference type="Gene3D" id="3.10.20.30">
    <property type="match status" value="1"/>
</dbReference>
<dbReference type="InterPro" id="IPR036010">
    <property type="entry name" value="2Fe-2S_ferredoxin-like_sf"/>
</dbReference>
<dbReference type="InterPro" id="IPR001041">
    <property type="entry name" value="2Fe-2S_ferredoxin-type"/>
</dbReference>
<reference evidence="1 2" key="1">
    <citation type="journal article" date="2013" name="PLoS ONE">
        <title>Assembly-driven community genomics of a hypersaline microbial ecosystem.</title>
        <authorList>
            <person name="Podell S."/>
            <person name="Ugalde J.A."/>
            <person name="Narasingarao P."/>
            <person name="Banfield J.F."/>
            <person name="Heidelberg K.B."/>
            <person name="Allen E.E."/>
        </authorList>
    </citation>
    <scope>NUCLEOTIDE SEQUENCE [LARGE SCALE GENOMIC DNA]</scope>
    <source>
        <strain evidence="2">J07HQW2</strain>
    </source>
</reference>
<dbReference type="EMBL" id="KE356561">
    <property type="protein sequence ID" value="ERG96599.1"/>
    <property type="molecule type" value="Genomic_DNA"/>
</dbReference>
<name>U1N182_9EURY</name>
<dbReference type="HOGENOM" id="CLU_082632_10_2_2"/>
<dbReference type="GO" id="GO:0051536">
    <property type="term" value="F:iron-sulfur cluster binding"/>
    <property type="evidence" value="ECO:0007669"/>
    <property type="project" value="InterPro"/>
</dbReference>
<organism evidence="1 2">
    <name type="scientific">Haloquadratum walsbyi J07HQW2</name>
    <dbReference type="NCBI Taxonomy" id="1238425"/>
    <lineage>
        <taxon>Archaea</taxon>
        <taxon>Methanobacteriati</taxon>
        <taxon>Methanobacteriota</taxon>
        <taxon>Stenosarchaea group</taxon>
        <taxon>Halobacteria</taxon>
        <taxon>Halobacteriales</taxon>
        <taxon>Haloferacaceae</taxon>
        <taxon>Haloquadratum</taxon>
    </lineage>
</organism>
<accession>U1N182</accession>
<evidence type="ECO:0000313" key="2">
    <source>
        <dbReference type="Proteomes" id="UP000030710"/>
    </source>
</evidence>
<dbReference type="AlphaFoldDB" id="U1N182"/>
<evidence type="ECO:0000313" key="1">
    <source>
        <dbReference type="EMBL" id="ERG96599.1"/>
    </source>
</evidence>
<dbReference type="CDD" id="cd00207">
    <property type="entry name" value="fer2"/>
    <property type="match status" value="1"/>
</dbReference>
<dbReference type="SUPFAM" id="SSF54292">
    <property type="entry name" value="2Fe-2S ferredoxin-like"/>
    <property type="match status" value="1"/>
</dbReference>